<dbReference type="InterPro" id="IPR039537">
    <property type="entry name" value="Retrotran_Ty1/copia-like"/>
</dbReference>
<dbReference type="PANTHER" id="PTHR42648">
    <property type="entry name" value="TRANSPOSASE, PUTATIVE-RELATED"/>
    <property type="match status" value="1"/>
</dbReference>
<keyword evidence="9" id="KW-0233">DNA recombination</keyword>
<dbReference type="InterPro" id="IPR036397">
    <property type="entry name" value="RNaseH_sf"/>
</dbReference>
<reference evidence="11 12" key="1">
    <citation type="journal article" date="2019" name="Sci. Rep.">
        <title>Orb-weaving spider Araneus ventricosus genome elucidates the spidroin gene catalogue.</title>
        <authorList>
            <person name="Kono N."/>
            <person name="Nakamura H."/>
            <person name="Ohtoshi R."/>
            <person name="Moran D.A.P."/>
            <person name="Shinohara A."/>
            <person name="Yoshida Y."/>
            <person name="Fujiwara M."/>
            <person name="Mori M."/>
            <person name="Tomita M."/>
            <person name="Arakawa K."/>
        </authorList>
    </citation>
    <scope>NUCLEOTIDE SEQUENCE [LARGE SCALE GENOMIC DNA]</scope>
</reference>
<keyword evidence="2" id="KW-0479">Metal-binding</keyword>
<dbReference type="AlphaFoldDB" id="A0A4Y2C3Z6"/>
<evidence type="ECO:0000256" key="9">
    <source>
        <dbReference type="ARBA" id="ARBA00023172"/>
    </source>
</evidence>
<dbReference type="Proteomes" id="UP000499080">
    <property type="component" value="Unassembled WGS sequence"/>
</dbReference>
<evidence type="ECO:0000256" key="4">
    <source>
        <dbReference type="ARBA" id="ARBA00022801"/>
    </source>
</evidence>
<keyword evidence="3" id="KW-0255">Endonuclease</keyword>
<dbReference type="InterPro" id="IPR057670">
    <property type="entry name" value="SH3_retrovirus"/>
</dbReference>
<dbReference type="GO" id="GO:0003964">
    <property type="term" value="F:RNA-directed DNA polymerase activity"/>
    <property type="evidence" value="ECO:0007669"/>
    <property type="project" value="UniProtKB-KW"/>
</dbReference>
<gene>
    <name evidence="11" type="primary">POLX_1638</name>
    <name evidence="11" type="ORF">AVEN_165702_1</name>
</gene>
<dbReference type="GO" id="GO:0016787">
    <property type="term" value="F:hydrolase activity"/>
    <property type="evidence" value="ECO:0007669"/>
    <property type="project" value="UniProtKB-KW"/>
</dbReference>
<keyword evidence="5" id="KW-0460">Magnesium</keyword>
<dbReference type="GO" id="GO:0046872">
    <property type="term" value="F:metal ion binding"/>
    <property type="evidence" value="ECO:0007669"/>
    <property type="project" value="UniProtKB-KW"/>
</dbReference>
<evidence type="ECO:0000313" key="12">
    <source>
        <dbReference type="Proteomes" id="UP000499080"/>
    </source>
</evidence>
<feature type="domain" description="Integrase catalytic" evidence="10">
    <location>
        <begin position="1"/>
        <end position="82"/>
    </location>
</feature>
<dbReference type="GO" id="GO:0003887">
    <property type="term" value="F:DNA-directed DNA polymerase activity"/>
    <property type="evidence" value="ECO:0007669"/>
    <property type="project" value="UniProtKB-KW"/>
</dbReference>
<dbReference type="EMBL" id="BGPR01000143">
    <property type="protein sequence ID" value="GBL98869.1"/>
    <property type="molecule type" value="Genomic_DNA"/>
</dbReference>
<evidence type="ECO:0000256" key="8">
    <source>
        <dbReference type="ARBA" id="ARBA00022932"/>
    </source>
</evidence>
<evidence type="ECO:0000256" key="7">
    <source>
        <dbReference type="ARBA" id="ARBA00022918"/>
    </source>
</evidence>
<dbReference type="GO" id="GO:0015074">
    <property type="term" value="P:DNA integration"/>
    <property type="evidence" value="ECO:0007669"/>
    <property type="project" value="UniProtKB-KW"/>
</dbReference>
<keyword evidence="6" id="KW-0229">DNA integration</keyword>
<dbReference type="GO" id="GO:0004519">
    <property type="term" value="F:endonuclease activity"/>
    <property type="evidence" value="ECO:0007669"/>
    <property type="project" value="UniProtKB-KW"/>
</dbReference>
<protein>
    <submittedName>
        <fullName evidence="11">Retrovirus-related Pol polyprotein from transposon TNT 1-94</fullName>
    </submittedName>
</protein>
<dbReference type="InterPro" id="IPR012337">
    <property type="entry name" value="RNaseH-like_sf"/>
</dbReference>
<keyword evidence="1" id="KW-0540">Nuclease</keyword>
<evidence type="ECO:0000313" key="11">
    <source>
        <dbReference type="EMBL" id="GBL98869.1"/>
    </source>
</evidence>
<keyword evidence="8" id="KW-0548">Nucleotidyltransferase</keyword>
<name>A0A4Y2C3Z6_ARAVE</name>
<keyword evidence="12" id="KW-1185">Reference proteome</keyword>
<dbReference type="InterPro" id="IPR001584">
    <property type="entry name" value="Integrase_cat-core"/>
</dbReference>
<dbReference type="Gene3D" id="3.30.420.10">
    <property type="entry name" value="Ribonuclease H-like superfamily/Ribonuclease H"/>
    <property type="match status" value="1"/>
</dbReference>
<evidence type="ECO:0000259" key="10">
    <source>
        <dbReference type="PROSITE" id="PS50994"/>
    </source>
</evidence>
<keyword evidence="7" id="KW-0695">RNA-directed DNA polymerase</keyword>
<evidence type="ECO:0000256" key="1">
    <source>
        <dbReference type="ARBA" id="ARBA00022722"/>
    </source>
</evidence>
<keyword evidence="4" id="KW-0378">Hydrolase</keyword>
<organism evidence="11 12">
    <name type="scientific">Araneus ventricosus</name>
    <name type="common">Orbweaver spider</name>
    <name type="synonym">Epeira ventricosa</name>
    <dbReference type="NCBI Taxonomy" id="182803"/>
    <lineage>
        <taxon>Eukaryota</taxon>
        <taxon>Metazoa</taxon>
        <taxon>Ecdysozoa</taxon>
        <taxon>Arthropoda</taxon>
        <taxon>Chelicerata</taxon>
        <taxon>Arachnida</taxon>
        <taxon>Araneae</taxon>
        <taxon>Araneomorphae</taxon>
        <taxon>Entelegynae</taxon>
        <taxon>Araneoidea</taxon>
        <taxon>Araneidae</taxon>
        <taxon>Araneus</taxon>
    </lineage>
</organism>
<dbReference type="GO" id="GO:0006310">
    <property type="term" value="P:DNA recombination"/>
    <property type="evidence" value="ECO:0007669"/>
    <property type="project" value="UniProtKB-KW"/>
</dbReference>
<evidence type="ECO:0000256" key="5">
    <source>
        <dbReference type="ARBA" id="ARBA00022842"/>
    </source>
</evidence>
<sequence length="183" mass="21486">MKQYFEHKGTKHERTVYYSPRSNGTAERANRTLLAKARILLIDSELPLEFWGEAVSTAEYMHNIAPTKCKDKTPMELLNGKKPSVRHLKPFGCVAFYKVFNNKRHKLQPKSKKGVVFGYSRNRKAYRIYDTEEKQIHETSDVIFDETRNGYAQKELPKKTETYMQIEYTWSNPENEQTDEPTN</sequence>
<accession>A0A4Y2C3Z6</accession>
<evidence type="ECO:0000256" key="2">
    <source>
        <dbReference type="ARBA" id="ARBA00022723"/>
    </source>
</evidence>
<keyword evidence="8" id="KW-0808">Transferase</keyword>
<dbReference type="Pfam" id="PF25597">
    <property type="entry name" value="SH3_retrovirus"/>
    <property type="match status" value="1"/>
</dbReference>
<dbReference type="PROSITE" id="PS50994">
    <property type="entry name" value="INTEGRASE"/>
    <property type="match status" value="1"/>
</dbReference>
<dbReference type="OrthoDB" id="413361at2759"/>
<evidence type="ECO:0000256" key="3">
    <source>
        <dbReference type="ARBA" id="ARBA00022759"/>
    </source>
</evidence>
<comment type="caution">
    <text evidence="11">The sequence shown here is derived from an EMBL/GenBank/DDBJ whole genome shotgun (WGS) entry which is preliminary data.</text>
</comment>
<dbReference type="SUPFAM" id="SSF53098">
    <property type="entry name" value="Ribonuclease H-like"/>
    <property type="match status" value="1"/>
</dbReference>
<dbReference type="PANTHER" id="PTHR42648:SF11">
    <property type="entry name" value="TRANSPOSON TY4-P GAG-POL POLYPROTEIN"/>
    <property type="match status" value="1"/>
</dbReference>
<dbReference type="GO" id="GO:0003676">
    <property type="term" value="F:nucleic acid binding"/>
    <property type="evidence" value="ECO:0007669"/>
    <property type="project" value="InterPro"/>
</dbReference>
<keyword evidence="8" id="KW-0239">DNA-directed DNA polymerase</keyword>
<evidence type="ECO:0000256" key="6">
    <source>
        <dbReference type="ARBA" id="ARBA00022908"/>
    </source>
</evidence>
<proteinExistence type="predicted"/>